<evidence type="ECO:0000313" key="2">
    <source>
        <dbReference type="EMBL" id="KAF9497673.1"/>
    </source>
</evidence>
<dbReference type="EMBL" id="MU154542">
    <property type="protein sequence ID" value="KAF9497673.1"/>
    <property type="molecule type" value="Genomic_DNA"/>
</dbReference>
<organism evidence="2 3">
    <name type="scientific">Pleurotus eryngii</name>
    <name type="common">Boletus of the steppes</name>
    <dbReference type="NCBI Taxonomy" id="5323"/>
    <lineage>
        <taxon>Eukaryota</taxon>
        <taxon>Fungi</taxon>
        <taxon>Dikarya</taxon>
        <taxon>Basidiomycota</taxon>
        <taxon>Agaricomycotina</taxon>
        <taxon>Agaricomycetes</taxon>
        <taxon>Agaricomycetidae</taxon>
        <taxon>Agaricales</taxon>
        <taxon>Pleurotineae</taxon>
        <taxon>Pleurotaceae</taxon>
        <taxon>Pleurotus</taxon>
    </lineage>
</organism>
<dbReference type="Proteomes" id="UP000807025">
    <property type="component" value="Unassembled WGS sequence"/>
</dbReference>
<evidence type="ECO:0000256" key="1">
    <source>
        <dbReference type="SAM" id="MobiDB-lite"/>
    </source>
</evidence>
<reference evidence="2" key="1">
    <citation type="submission" date="2020-11" db="EMBL/GenBank/DDBJ databases">
        <authorList>
            <consortium name="DOE Joint Genome Institute"/>
            <person name="Ahrendt S."/>
            <person name="Riley R."/>
            <person name="Andreopoulos W."/>
            <person name="Labutti K."/>
            <person name="Pangilinan J."/>
            <person name="Ruiz-Duenas F.J."/>
            <person name="Barrasa J.M."/>
            <person name="Sanchez-Garcia M."/>
            <person name="Camarero S."/>
            <person name="Miyauchi S."/>
            <person name="Serrano A."/>
            <person name="Linde D."/>
            <person name="Babiker R."/>
            <person name="Drula E."/>
            <person name="Ayuso-Fernandez I."/>
            <person name="Pacheco R."/>
            <person name="Padilla G."/>
            <person name="Ferreira P."/>
            <person name="Barriuso J."/>
            <person name="Kellner H."/>
            <person name="Castanera R."/>
            <person name="Alfaro M."/>
            <person name="Ramirez L."/>
            <person name="Pisabarro A.G."/>
            <person name="Kuo A."/>
            <person name="Tritt A."/>
            <person name="Lipzen A."/>
            <person name="He G."/>
            <person name="Yan M."/>
            <person name="Ng V."/>
            <person name="Cullen D."/>
            <person name="Martin F."/>
            <person name="Rosso M.-N."/>
            <person name="Henrissat B."/>
            <person name="Hibbett D."/>
            <person name="Martinez A.T."/>
            <person name="Grigoriev I.V."/>
        </authorList>
    </citation>
    <scope>NUCLEOTIDE SEQUENCE</scope>
    <source>
        <strain evidence="2">ATCC 90797</strain>
    </source>
</reference>
<evidence type="ECO:0000313" key="3">
    <source>
        <dbReference type="Proteomes" id="UP000807025"/>
    </source>
</evidence>
<gene>
    <name evidence="2" type="ORF">BDN71DRAFT_1444492</name>
</gene>
<comment type="caution">
    <text evidence="2">The sequence shown here is derived from an EMBL/GenBank/DDBJ whole genome shotgun (WGS) entry which is preliminary data.</text>
</comment>
<keyword evidence="3" id="KW-1185">Reference proteome</keyword>
<name>A0A9P6A0H8_PLEER</name>
<feature type="region of interest" description="Disordered" evidence="1">
    <location>
        <begin position="1"/>
        <end position="53"/>
    </location>
</feature>
<proteinExistence type="predicted"/>
<sequence>MPVRAKLGLDEPRSGAPLSLNEDGATRDAALELEPSPSRGFPRLTASSRGSSSATHRLLQPFLHYDDEGRQHGLLPEGAPSLRSLNECSRLLSPGRTENFPVSATVGAPLVKELKAGVSTPESWNDFKLPLLGLCLYAHHNLTNHNHAHHPCLPQELL</sequence>
<accession>A0A9P6A0H8</accession>
<dbReference type="AlphaFoldDB" id="A0A9P6A0H8"/>
<protein>
    <submittedName>
        <fullName evidence="2">Uncharacterized protein</fullName>
    </submittedName>
</protein>